<organism evidence="12 13">
    <name type="scientific">Candidatus Methanoperedens nitratireducens</name>
    <dbReference type="NCBI Taxonomy" id="1392998"/>
    <lineage>
        <taxon>Archaea</taxon>
        <taxon>Methanobacteriati</taxon>
        <taxon>Methanobacteriota</taxon>
        <taxon>Stenosarchaea group</taxon>
        <taxon>Methanomicrobia</taxon>
        <taxon>Methanosarcinales</taxon>
        <taxon>ANME-2 cluster</taxon>
        <taxon>Candidatus Methanoperedentaceae</taxon>
        <taxon>Candidatus Methanoperedens</taxon>
    </lineage>
</organism>
<gene>
    <name evidence="12" type="ORF">MPEBLZ_03436</name>
</gene>
<feature type="domain" description="Pyridine nucleotide-disulphide oxidoreductase dimerisation" evidence="10">
    <location>
        <begin position="347"/>
        <end position="458"/>
    </location>
</feature>
<accession>A0A0P7ZBN9</accession>
<evidence type="ECO:0000256" key="3">
    <source>
        <dbReference type="ARBA" id="ARBA00022630"/>
    </source>
</evidence>
<evidence type="ECO:0000313" key="12">
    <source>
        <dbReference type="EMBL" id="KPQ41996.1"/>
    </source>
</evidence>
<evidence type="ECO:0000256" key="2">
    <source>
        <dbReference type="ARBA" id="ARBA00007532"/>
    </source>
</evidence>
<evidence type="ECO:0000313" key="13">
    <source>
        <dbReference type="Proteomes" id="UP000050360"/>
    </source>
</evidence>
<keyword evidence="3 9" id="KW-0285">Flavoprotein</keyword>
<evidence type="ECO:0000256" key="6">
    <source>
        <dbReference type="ARBA" id="ARBA00023027"/>
    </source>
</evidence>
<dbReference type="PANTHER" id="PTHR22912">
    <property type="entry name" value="DISULFIDE OXIDOREDUCTASE"/>
    <property type="match status" value="1"/>
</dbReference>
<dbReference type="AlphaFoldDB" id="A0A0P7ZBN9"/>
<dbReference type="EC" id="1.8.1.4" evidence="12"/>
<evidence type="ECO:0000256" key="1">
    <source>
        <dbReference type="ARBA" id="ARBA00001974"/>
    </source>
</evidence>
<dbReference type="InterPro" id="IPR001100">
    <property type="entry name" value="Pyr_nuc-diS_OxRdtase"/>
</dbReference>
<dbReference type="SUPFAM" id="SSF55424">
    <property type="entry name" value="FAD/NAD-linked reductases, dimerisation (C-terminal) domain"/>
    <property type="match status" value="1"/>
</dbReference>
<keyword evidence="4 9" id="KW-0274">FAD</keyword>
<dbReference type="Proteomes" id="UP000050360">
    <property type="component" value="Unassembled WGS sequence"/>
</dbReference>
<dbReference type="PROSITE" id="PS00076">
    <property type="entry name" value="PYRIDINE_REDOX_1"/>
    <property type="match status" value="1"/>
</dbReference>
<dbReference type="NCBIfam" id="NF004947">
    <property type="entry name" value="PRK06292.2-5"/>
    <property type="match status" value="1"/>
</dbReference>
<evidence type="ECO:0000256" key="9">
    <source>
        <dbReference type="RuleBase" id="RU003691"/>
    </source>
</evidence>
<comment type="similarity">
    <text evidence="2 9">Belongs to the class-I pyridine nucleotide-disulfide oxidoreductase family.</text>
</comment>
<dbReference type="GO" id="GO:0006103">
    <property type="term" value="P:2-oxoglutarate metabolic process"/>
    <property type="evidence" value="ECO:0007669"/>
    <property type="project" value="TreeGrafter"/>
</dbReference>
<evidence type="ECO:0000256" key="4">
    <source>
        <dbReference type="ARBA" id="ARBA00022827"/>
    </source>
</evidence>
<sequence>MENSDIKKYDLIVIGTGSGMNYVGTILETNPGFKIAVIDKDEPGGICLTRGCIPSKLLLYPAELIRTIGTAGKFGIDVELKNIDFNYIMDRMRSIISEDIESIRIGLSSDPNIDYYHDIAEFVSPYTMKVGAMTITSKMIFLCTGSKTIIPQVKGLEEAGYLTSDTVLEMTKLPASIAIIGGGYIAAEYGHFFSSMGSKVTIIGRNKQYIPEEEPEISMLAKRDMSGFMDIITGHEVEEVQTTADGKKKVIARGEAEKVEFIVDEILVASGRGPNHDILHPEKGGINTDARGWIIVNEFLETTRPGVWAFGDANGKYLFKHVANYESRVVFYNAIMKQKIKIDYHAVPYAVFSYPEIASVGMGEKEAIEKYGQANTLIGFWSYEDTAKGNAMDVKDYFVKIILEKSTKQISGAHIIGPYASILIQEIVNLMYTNEENPEPVIRGMHIHPALSEVVQKAFYSLMPPEHYHHILGHMGLESITPG</sequence>
<evidence type="ECO:0000259" key="10">
    <source>
        <dbReference type="Pfam" id="PF02852"/>
    </source>
</evidence>
<evidence type="ECO:0000259" key="11">
    <source>
        <dbReference type="Pfam" id="PF07992"/>
    </source>
</evidence>
<keyword evidence="5 9" id="KW-0560">Oxidoreductase</keyword>
<dbReference type="PATRIC" id="fig|1719120.3.peg.3730"/>
<comment type="caution">
    <text evidence="12">The sequence shown here is derived from an EMBL/GenBank/DDBJ whole genome shotgun (WGS) entry which is preliminary data.</text>
</comment>
<dbReference type="PRINTS" id="PR00411">
    <property type="entry name" value="PNDRDTASEI"/>
</dbReference>
<dbReference type="Pfam" id="PF07992">
    <property type="entry name" value="Pyr_redox_2"/>
    <property type="match status" value="1"/>
</dbReference>
<evidence type="ECO:0000256" key="5">
    <source>
        <dbReference type="ARBA" id="ARBA00023002"/>
    </source>
</evidence>
<dbReference type="SUPFAM" id="SSF51905">
    <property type="entry name" value="FAD/NAD(P)-binding domain"/>
    <property type="match status" value="1"/>
</dbReference>
<evidence type="ECO:0000256" key="8">
    <source>
        <dbReference type="ARBA" id="ARBA00023284"/>
    </source>
</evidence>
<keyword evidence="8 9" id="KW-0676">Redox-active center</keyword>
<keyword evidence="6" id="KW-0520">NAD</keyword>
<keyword evidence="7" id="KW-1015">Disulfide bond</keyword>
<dbReference type="GO" id="GO:0004148">
    <property type="term" value="F:dihydrolipoyl dehydrogenase (NADH) activity"/>
    <property type="evidence" value="ECO:0007669"/>
    <property type="project" value="UniProtKB-EC"/>
</dbReference>
<dbReference type="Gene3D" id="3.30.390.30">
    <property type="match status" value="1"/>
</dbReference>
<dbReference type="InterPro" id="IPR050151">
    <property type="entry name" value="Class-I_Pyr_Nuc-Dis_Oxidored"/>
</dbReference>
<proteinExistence type="inferred from homology"/>
<dbReference type="PRINTS" id="PR00368">
    <property type="entry name" value="FADPNR"/>
</dbReference>
<dbReference type="EMBL" id="LKCM01000277">
    <property type="protein sequence ID" value="KPQ41996.1"/>
    <property type="molecule type" value="Genomic_DNA"/>
</dbReference>
<evidence type="ECO:0000256" key="7">
    <source>
        <dbReference type="ARBA" id="ARBA00023157"/>
    </source>
</evidence>
<dbReference type="Gene3D" id="3.50.50.60">
    <property type="entry name" value="FAD/NAD(P)-binding domain"/>
    <property type="match status" value="2"/>
</dbReference>
<name>A0A0P7ZBN9_9EURY</name>
<dbReference type="PANTHER" id="PTHR22912:SF151">
    <property type="entry name" value="DIHYDROLIPOYL DEHYDROGENASE, MITOCHONDRIAL"/>
    <property type="match status" value="1"/>
</dbReference>
<dbReference type="GO" id="GO:0050660">
    <property type="term" value="F:flavin adenine dinucleotide binding"/>
    <property type="evidence" value="ECO:0007669"/>
    <property type="project" value="TreeGrafter"/>
</dbReference>
<dbReference type="InterPro" id="IPR012999">
    <property type="entry name" value="Pyr_OxRdtase_I_AS"/>
</dbReference>
<dbReference type="InterPro" id="IPR016156">
    <property type="entry name" value="FAD/NAD-linked_Rdtase_dimer_sf"/>
</dbReference>
<protein>
    <submittedName>
        <fullName evidence="12">Dihydrolipoamide dehydrogenase</fullName>
        <ecNumber evidence="12">1.8.1.4</ecNumber>
    </submittedName>
</protein>
<dbReference type="PIRSF" id="PIRSF000350">
    <property type="entry name" value="Mercury_reductase_MerA"/>
    <property type="match status" value="1"/>
</dbReference>
<comment type="cofactor">
    <cofactor evidence="1">
        <name>FAD</name>
        <dbReference type="ChEBI" id="CHEBI:57692"/>
    </cofactor>
</comment>
<dbReference type="InterPro" id="IPR023753">
    <property type="entry name" value="FAD/NAD-binding_dom"/>
</dbReference>
<dbReference type="InterPro" id="IPR036188">
    <property type="entry name" value="FAD/NAD-bd_sf"/>
</dbReference>
<reference evidence="12 13" key="1">
    <citation type="submission" date="2015-09" db="EMBL/GenBank/DDBJ databases">
        <title>A metagenomics-based metabolic model of nitrate-dependent anaerobic oxidation of methane by Methanoperedens-like archaea.</title>
        <authorList>
            <person name="Arshad A."/>
            <person name="Speth D.R."/>
            <person name="De Graaf R.M."/>
            <person name="Op Den Camp H.J."/>
            <person name="Jetten M.S."/>
            <person name="Welte C.U."/>
        </authorList>
    </citation>
    <scope>NUCLEOTIDE SEQUENCE [LARGE SCALE GENOMIC DNA]</scope>
</reference>
<dbReference type="Pfam" id="PF02852">
    <property type="entry name" value="Pyr_redox_dim"/>
    <property type="match status" value="1"/>
</dbReference>
<dbReference type="InterPro" id="IPR004099">
    <property type="entry name" value="Pyr_nucl-diS_OxRdtase_dimer"/>
</dbReference>
<feature type="domain" description="FAD/NAD(P)-binding" evidence="11">
    <location>
        <begin position="9"/>
        <end position="321"/>
    </location>
</feature>